<sequence length="88" mass="9861">MGWFSKVIAYGHTYNANHILSQRDTSYVIVAALISMDTPRQVAWHLENCRRGGASVEEIQAVRKISMEVAKGCGITWRNGVPEVKEDI</sequence>
<dbReference type="GO" id="GO:0016787">
    <property type="term" value="F:hydrolase activity"/>
    <property type="evidence" value="ECO:0007669"/>
    <property type="project" value="UniProtKB-KW"/>
</dbReference>
<dbReference type="EMBL" id="NBII01000001">
    <property type="protein sequence ID" value="PAV23450.1"/>
    <property type="molecule type" value="Genomic_DNA"/>
</dbReference>
<dbReference type="InParanoid" id="A0A286UV18"/>
<protein>
    <submittedName>
        <fullName evidence="2">P-loop containing nucleoside triphosphate hydrolase</fullName>
    </submittedName>
</protein>
<dbReference type="InterPro" id="IPR003779">
    <property type="entry name" value="CMD-like"/>
</dbReference>
<dbReference type="STRING" id="2282107.A0A286UV18"/>
<dbReference type="AlphaFoldDB" id="A0A286UV18"/>
<evidence type="ECO:0000313" key="2">
    <source>
        <dbReference type="EMBL" id="PAV23450.1"/>
    </source>
</evidence>
<keyword evidence="2" id="KW-0378">Hydrolase</keyword>
<dbReference type="SUPFAM" id="SSF69118">
    <property type="entry name" value="AhpD-like"/>
    <property type="match status" value="1"/>
</dbReference>
<keyword evidence="3" id="KW-1185">Reference proteome</keyword>
<dbReference type="InterPro" id="IPR052999">
    <property type="entry name" value="PTS1_Protein"/>
</dbReference>
<dbReference type="Pfam" id="PF02627">
    <property type="entry name" value="CMD"/>
    <property type="match status" value="1"/>
</dbReference>
<accession>A0A286UV18</accession>
<evidence type="ECO:0000259" key="1">
    <source>
        <dbReference type="Pfam" id="PF02627"/>
    </source>
</evidence>
<organism evidence="2 3">
    <name type="scientific">Pyrrhoderma noxium</name>
    <dbReference type="NCBI Taxonomy" id="2282107"/>
    <lineage>
        <taxon>Eukaryota</taxon>
        <taxon>Fungi</taxon>
        <taxon>Dikarya</taxon>
        <taxon>Basidiomycota</taxon>
        <taxon>Agaricomycotina</taxon>
        <taxon>Agaricomycetes</taxon>
        <taxon>Hymenochaetales</taxon>
        <taxon>Hymenochaetaceae</taxon>
        <taxon>Pyrrhoderma</taxon>
    </lineage>
</organism>
<name>A0A286UV18_9AGAM</name>
<dbReference type="PANTHER" id="PTHR28180:SF5">
    <property type="entry name" value="DNA POLYMERASE ALPHA SUBUNIT B"/>
    <property type="match status" value="1"/>
</dbReference>
<dbReference type="OrthoDB" id="5537330at2759"/>
<dbReference type="InterPro" id="IPR029032">
    <property type="entry name" value="AhpD-like"/>
</dbReference>
<dbReference type="Proteomes" id="UP000217199">
    <property type="component" value="Unassembled WGS sequence"/>
</dbReference>
<feature type="domain" description="Carboxymuconolactone decarboxylase-like" evidence="1">
    <location>
        <begin position="17"/>
        <end position="72"/>
    </location>
</feature>
<reference evidence="2 3" key="1">
    <citation type="journal article" date="2017" name="Mol. Ecol.">
        <title>Comparative and population genomic landscape of Phellinus noxius: A hypervariable fungus causing root rot in trees.</title>
        <authorList>
            <person name="Chung C.L."/>
            <person name="Lee T.J."/>
            <person name="Akiba M."/>
            <person name="Lee H.H."/>
            <person name="Kuo T.H."/>
            <person name="Liu D."/>
            <person name="Ke H.M."/>
            <person name="Yokoi T."/>
            <person name="Roa M.B."/>
            <person name="Lu M.J."/>
            <person name="Chang Y.Y."/>
            <person name="Ann P.J."/>
            <person name="Tsai J.N."/>
            <person name="Chen C.Y."/>
            <person name="Tzean S.S."/>
            <person name="Ota Y."/>
            <person name="Hattori T."/>
            <person name="Sahashi N."/>
            <person name="Liou R.F."/>
            <person name="Kikuchi T."/>
            <person name="Tsai I.J."/>
        </authorList>
    </citation>
    <scope>NUCLEOTIDE SEQUENCE [LARGE SCALE GENOMIC DNA]</scope>
    <source>
        <strain evidence="2 3">FFPRI411160</strain>
    </source>
</reference>
<comment type="caution">
    <text evidence="2">The sequence shown here is derived from an EMBL/GenBank/DDBJ whole genome shotgun (WGS) entry which is preliminary data.</text>
</comment>
<dbReference type="GO" id="GO:0051920">
    <property type="term" value="F:peroxiredoxin activity"/>
    <property type="evidence" value="ECO:0007669"/>
    <property type="project" value="InterPro"/>
</dbReference>
<dbReference type="PANTHER" id="PTHR28180">
    <property type="entry name" value="CONSERVED MITOCHONDRIAL PROTEIN-RELATED"/>
    <property type="match status" value="1"/>
</dbReference>
<evidence type="ECO:0000313" key="3">
    <source>
        <dbReference type="Proteomes" id="UP000217199"/>
    </source>
</evidence>
<dbReference type="Gene3D" id="1.20.1290.10">
    <property type="entry name" value="AhpD-like"/>
    <property type="match status" value="1"/>
</dbReference>
<gene>
    <name evidence="2" type="ORF">PNOK_0051800</name>
</gene>
<proteinExistence type="predicted"/>